<keyword evidence="1" id="KW-1133">Transmembrane helix</keyword>
<organism evidence="2 3">
    <name type="scientific">Nonomuraea fuscirosea</name>
    <dbReference type="NCBI Taxonomy" id="1291556"/>
    <lineage>
        <taxon>Bacteria</taxon>
        <taxon>Bacillati</taxon>
        <taxon>Actinomycetota</taxon>
        <taxon>Actinomycetes</taxon>
        <taxon>Streptosporangiales</taxon>
        <taxon>Streptosporangiaceae</taxon>
        <taxon>Nonomuraea</taxon>
    </lineage>
</organism>
<comment type="caution">
    <text evidence="2">The sequence shown here is derived from an EMBL/GenBank/DDBJ whole genome shotgun (WGS) entry which is preliminary data.</text>
</comment>
<feature type="transmembrane region" description="Helical" evidence="1">
    <location>
        <begin position="6"/>
        <end position="29"/>
    </location>
</feature>
<keyword evidence="1" id="KW-0812">Transmembrane</keyword>
<name>A0A2T0N0C0_9ACTN</name>
<accession>A0A2T0N0C0</accession>
<reference evidence="2 3" key="1">
    <citation type="submission" date="2018-03" db="EMBL/GenBank/DDBJ databases">
        <title>Genomic Encyclopedia of Type Strains, Phase III (KMG-III): the genomes of soil and plant-associated and newly described type strains.</title>
        <authorList>
            <person name="Whitman W."/>
        </authorList>
    </citation>
    <scope>NUCLEOTIDE SEQUENCE [LARGE SCALE GENOMIC DNA]</scope>
    <source>
        <strain evidence="2 3">CGMCC 4.7104</strain>
    </source>
</reference>
<keyword evidence="1" id="KW-0472">Membrane</keyword>
<gene>
    <name evidence="2" type="ORF">B0I32_10724</name>
</gene>
<dbReference type="AlphaFoldDB" id="A0A2T0N0C0"/>
<dbReference type="Proteomes" id="UP000238312">
    <property type="component" value="Unassembled WGS sequence"/>
</dbReference>
<proteinExistence type="predicted"/>
<dbReference type="RefSeq" id="WP_106240268.1">
    <property type="nucleotide sequence ID" value="NZ_PVNG01000007.1"/>
</dbReference>
<evidence type="ECO:0000256" key="1">
    <source>
        <dbReference type="SAM" id="Phobius"/>
    </source>
</evidence>
<keyword evidence="3" id="KW-1185">Reference proteome</keyword>
<evidence type="ECO:0000313" key="2">
    <source>
        <dbReference type="EMBL" id="PRX65264.1"/>
    </source>
</evidence>
<sequence>MDIGLFVVFLALALSVATLALFVVAVAVIRAEDRRHTPTGALSRRLLGTYAHRGRPTAYAGRR</sequence>
<dbReference type="OrthoDB" id="3544219at2"/>
<dbReference type="EMBL" id="PVNG01000007">
    <property type="protein sequence ID" value="PRX65264.1"/>
    <property type="molecule type" value="Genomic_DNA"/>
</dbReference>
<evidence type="ECO:0000313" key="3">
    <source>
        <dbReference type="Proteomes" id="UP000238312"/>
    </source>
</evidence>
<protein>
    <submittedName>
        <fullName evidence="2">Uncharacterized protein</fullName>
    </submittedName>
</protein>